<organism evidence="2 3">
    <name type="scientific">Trachipleistophora hominis</name>
    <name type="common">Microsporidian parasite</name>
    <dbReference type="NCBI Taxonomy" id="72359"/>
    <lineage>
        <taxon>Eukaryota</taxon>
        <taxon>Fungi</taxon>
        <taxon>Fungi incertae sedis</taxon>
        <taxon>Microsporidia</taxon>
        <taxon>Pleistophoridae</taxon>
        <taxon>Trachipleistophora</taxon>
    </lineage>
</organism>
<evidence type="ECO:0000313" key="3">
    <source>
        <dbReference type="Proteomes" id="UP000011185"/>
    </source>
</evidence>
<accession>L7JVB0</accession>
<dbReference type="AlphaFoldDB" id="L7JVB0"/>
<dbReference type="InParanoid" id="L7JVB0"/>
<protein>
    <submittedName>
        <fullName evidence="2">Uncharacterized protein</fullName>
    </submittedName>
</protein>
<reference evidence="2 3" key="1">
    <citation type="journal article" date="2012" name="PLoS Pathog.">
        <title>The genome of the obligate intracellular parasite Trachipleistophora hominis: new insights into microsporidian genome dynamics and reductive evolution.</title>
        <authorList>
            <person name="Heinz E."/>
            <person name="Williams T.A."/>
            <person name="Nakjang S."/>
            <person name="Noel C.J."/>
            <person name="Swan D.C."/>
            <person name="Goldberg A.V."/>
            <person name="Harris S.R."/>
            <person name="Weinmaier T."/>
            <person name="Markert S."/>
            <person name="Becher D."/>
            <person name="Bernhardt J."/>
            <person name="Dagan T."/>
            <person name="Hacker C."/>
            <person name="Lucocq J.M."/>
            <person name="Schweder T."/>
            <person name="Rattei T."/>
            <person name="Hall N."/>
            <person name="Hirt R.P."/>
            <person name="Embley T.M."/>
        </authorList>
    </citation>
    <scope>NUCLEOTIDE SEQUENCE [LARGE SCALE GENOMIC DNA]</scope>
</reference>
<keyword evidence="3" id="KW-1185">Reference proteome</keyword>
<evidence type="ECO:0000313" key="2">
    <source>
        <dbReference type="EMBL" id="ELQ74667.1"/>
    </source>
</evidence>
<sequence length="478" mass="55914">MLHRNKFVFDNEYKAKELNLTINKHGISKDEKEFCDEIEMLIDAEKNISDEDVRQDESCENRSAEEEKETAKMDGDLVENVVVVTTNCAKNDVNMVKRDINTDEKSDICHSVCDENHSFQRDTLCEEQVHVAEEKRKDVNGRKELLKSIDIKNIFDKKSFSSQLSSLVNRNKTVRGKTAIENTIDHENRSKNTENMNKPVEIADSTVLEKLLFDLPFAYNAVKINAMQQQHQLELQKKELTMIKAENTRIIDSFLKEFRKISEHIISGAHCDTPSKEMKNVQMPMNLMAETLETLKEAIKYKEEVVGLKDELCRIRGENEEIRREKQWLVDKLEQKEILDRVSTRIEMIGEEMIKANNNSADQRNILRKCMQTEKNCKKVYRDRTNQAIHHLNVLRTECDVLRTSLIDVKQLVDSIVELRRVSSSREIMQDEHVIITIKNEYESKIRCFQDEITRLKKTKRVKSMKPDNSDVWNVFEN</sequence>
<evidence type="ECO:0000256" key="1">
    <source>
        <dbReference type="SAM" id="MobiDB-lite"/>
    </source>
</evidence>
<dbReference type="VEuPathDB" id="MicrosporidiaDB:THOM_2390"/>
<feature type="region of interest" description="Disordered" evidence="1">
    <location>
        <begin position="49"/>
        <end position="70"/>
    </location>
</feature>
<dbReference type="Proteomes" id="UP000011185">
    <property type="component" value="Unassembled WGS sequence"/>
</dbReference>
<dbReference type="EMBL" id="JH994031">
    <property type="protein sequence ID" value="ELQ74667.1"/>
    <property type="molecule type" value="Genomic_DNA"/>
</dbReference>
<name>L7JVB0_TRAHO</name>
<dbReference type="HOGENOM" id="CLU_571329_0_0_1"/>
<dbReference type="OrthoDB" id="10601458at2759"/>
<proteinExistence type="predicted"/>
<gene>
    <name evidence="2" type="ORF">THOM_2390</name>
</gene>